<comment type="caution">
    <text evidence="1">The sequence shown here is derived from an EMBL/GenBank/DDBJ whole genome shotgun (WGS) entry which is preliminary data.</text>
</comment>
<dbReference type="OrthoDB" id="1934429at2"/>
<organism evidence="1 2">
    <name type="scientific">Domibacillus mangrovi</name>
    <dbReference type="NCBI Taxonomy" id="1714354"/>
    <lineage>
        <taxon>Bacteria</taxon>
        <taxon>Bacillati</taxon>
        <taxon>Bacillota</taxon>
        <taxon>Bacilli</taxon>
        <taxon>Bacillales</taxon>
        <taxon>Bacillaceae</taxon>
        <taxon>Domibacillus</taxon>
    </lineage>
</organism>
<name>A0A1Q5P5M2_9BACI</name>
<evidence type="ECO:0000313" key="2">
    <source>
        <dbReference type="Proteomes" id="UP000186524"/>
    </source>
</evidence>
<keyword evidence="2" id="KW-1185">Reference proteome</keyword>
<sequence>MGILSGNPKDEPLHYGEVSAVWVASLSAKSLAAGYSTLLNHAGDEDLKKLIEEAITIGQAEASALDQVLKENGVGLPPAPPERPKANIEDIPAGARFQDPEIAASISRDIGIGLTAASMAMSQCIREDIAMLFGQFHAAKVKLGGEFLKLHKEKGWLIVPPLHRELVGAR</sequence>
<dbReference type="STRING" id="1714354.BLL40_04065"/>
<protein>
    <recommendedName>
        <fullName evidence="3">DUF3231 domain-containing protein</fullName>
    </recommendedName>
</protein>
<evidence type="ECO:0008006" key="3">
    <source>
        <dbReference type="Google" id="ProtNLM"/>
    </source>
</evidence>
<gene>
    <name evidence="1" type="ORF">BLL40_04065</name>
</gene>
<reference evidence="1 2" key="1">
    <citation type="submission" date="2016-12" db="EMBL/GenBank/DDBJ databases">
        <title>Domibacillus sp. SAOS 44 whole genome sequencing.</title>
        <authorList>
            <person name="Verma A."/>
            <person name="Krishnamurthi S."/>
        </authorList>
    </citation>
    <scope>NUCLEOTIDE SEQUENCE [LARGE SCALE GENOMIC DNA]</scope>
    <source>
        <strain evidence="1 2">SAOS 44</strain>
    </source>
</reference>
<dbReference type="EMBL" id="MRWQ01000004">
    <property type="protein sequence ID" value="OKL37493.1"/>
    <property type="molecule type" value="Genomic_DNA"/>
</dbReference>
<dbReference type="Proteomes" id="UP000186524">
    <property type="component" value="Unassembled WGS sequence"/>
</dbReference>
<dbReference type="InterPro" id="IPR021617">
    <property type="entry name" value="DUF3231"/>
</dbReference>
<dbReference type="RefSeq" id="WP_073710646.1">
    <property type="nucleotide sequence ID" value="NZ_MRWQ01000004.1"/>
</dbReference>
<proteinExistence type="predicted"/>
<accession>A0A1Q5P5M2</accession>
<dbReference type="AlphaFoldDB" id="A0A1Q5P5M2"/>
<dbReference type="InterPro" id="IPR012347">
    <property type="entry name" value="Ferritin-like"/>
</dbReference>
<evidence type="ECO:0000313" key="1">
    <source>
        <dbReference type="EMBL" id="OKL37493.1"/>
    </source>
</evidence>
<dbReference type="Pfam" id="PF11553">
    <property type="entry name" value="DUF3231"/>
    <property type="match status" value="1"/>
</dbReference>
<dbReference type="Gene3D" id="1.20.1260.10">
    <property type="match status" value="1"/>
</dbReference>